<evidence type="ECO:0000313" key="3">
    <source>
        <dbReference type="Proteomes" id="UP000320431"/>
    </source>
</evidence>
<organism evidence="2 3">
    <name type="scientific">Marilutibacter maris</name>
    <dbReference type="NCBI Taxonomy" id="1605891"/>
    <lineage>
        <taxon>Bacteria</taxon>
        <taxon>Pseudomonadati</taxon>
        <taxon>Pseudomonadota</taxon>
        <taxon>Gammaproteobacteria</taxon>
        <taxon>Lysobacterales</taxon>
        <taxon>Lysobacteraceae</taxon>
        <taxon>Marilutibacter</taxon>
    </lineage>
</organism>
<dbReference type="PANTHER" id="PTHR11102">
    <property type="entry name" value="SEL-1-LIKE PROTEIN"/>
    <property type="match status" value="1"/>
</dbReference>
<dbReference type="Pfam" id="PF08238">
    <property type="entry name" value="Sel1"/>
    <property type="match status" value="2"/>
</dbReference>
<dbReference type="InterPro" id="IPR011990">
    <property type="entry name" value="TPR-like_helical_dom_sf"/>
</dbReference>
<feature type="region of interest" description="Disordered" evidence="1">
    <location>
        <begin position="1"/>
        <end position="80"/>
    </location>
</feature>
<accession>A0A508AM15</accession>
<dbReference type="InterPro" id="IPR006597">
    <property type="entry name" value="Sel1-like"/>
</dbReference>
<dbReference type="InterPro" id="IPR050767">
    <property type="entry name" value="Sel1_AlgK"/>
</dbReference>
<dbReference type="PANTHER" id="PTHR11102:SF160">
    <property type="entry name" value="ERAD-ASSOCIATED E3 UBIQUITIN-PROTEIN LIGASE COMPONENT HRD3"/>
    <property type="match status" value="1"/>
</dbReference>
<reference evidence="2 3" key="1">
    <citation type="submission" date="2019-10" db="EMBL/GenBank/DDBJ databases">
        <title>Lysobacter alkalisoli sp. nov., isolated from saline-alkaline soil.</title>
        <authorList>
            <person name="Sun J.-Q."/>
        </authorList>
    </citation>
    <scope>NUCLEOTIDE SEQUENCE [LARGE SCALE GENOMIC DNA]</scope>
    <source>
        <strain evidence="2 3">KCTC 42381</strain>
    </source>
</reference>
<name>A0A508AM15_9GAMM</name>
<dbReference type="AlphaFoldDB" id="A0A508AM15"/>
<dbReference type="SUPFAM" id="SSF81901">
    <property type="entry name" value="HCP-like"/>
    <property type="match status" value="2"/>
</dbReference>
<dbReference type="SMART" id="SM00671">
    <property type="entry name" value="SEL1"/>
    <property type="match status" value="3"/>
</dbReference>
<dbReference type="EMBL" id="VICD02000234">
    <property type="protein sequence ID" value="KAB8174830.1"/>
    <property type="molecule type" value="Genomic_DNA"/>
</dbReference>
<feature type="compositionally biased region" description="Basic residues" evidence="1">
    <location>
        <begin position="63"/>
        <end position="72"/>
    </location>
</feature>
<feature type="compositionally biased region" description="Low complexity" evidence="1">
    <location>
        <begin position="1"/>
        <end position="13"/>
    </location>
</feature>
<proteinExistence type="predicted"/>
<dbReference type="Gene3D" id="1.25.40.10">
    <property type="entry name" value="Tetratricopeptide repeat domain"/>
    <property type="match status" value="2"/>
</dbReference>
<evidence type="ECO:0000313" key="2">
    <source>
        <dbReference type="EMBL" id="KAB8174830.1"/>
    </source>
</evidence>
<protein>
    <submittedName>
        <fullName evidence="2">Uncharacterized protein</fullName>
    </submittedName>
</protein>
<gene>
    <name evidence="2" type="ORF">FKV24_013640</name>
</gene>
<evidence type="ECO:0000256" key="1">
    <source>
        <dbReference type="SAM" id="MobiDB-lite"/>
    </source>
</evidence>
<dbReference type="Proteomes" id="UP000320431">
    <property type="component" value="Unassembled WGS sequence"/>
</dbReference>
<comment type="caution">
    <text evidence="2">The sequence shown here is derived from an EMBL/GenBank/DDBJ whole genome shotgun (WGS) entry which is preliminary data.</text>
</comment>
<sequence>MAAAPARARPSASQRRKRGMACSPDWNRGGGPPWPGWTPSASGPPMLRLPRWRGSEGGDRGVPARRPRRPVRIGRNARGARRRAHRRCVLPTIGGPSVWNADMRAASGSARSRMAVALALALTAAAATPAVATSSLERLFEEGRFDAFLERARDAAQRDDAEALFLLGKAYDLGRGVEADADTARAYYERARALGSARASHNLGLMAMSAGDNDDNDEAIVLLEEALTRGLRVPTLYNLGRAHTPPDPTTSFGLRGFVDRARTAGGYYAQACDEAPDAACIADAGRQFLRAYMIARQMPTMTGEERSQLRESALLWLRKGTEAGDGLAWTNYGVLLKLDGDDAGARKAFEAGIEREVPVAYFQLAELARAGEGFEQRDTALALKLYEQAADAGIREAMAPAFRLLQERLEHEEDPAVLERGLQRLASLQPEPGFGDYGIGRLQDRLDWLQFRALNRQSFPARAMWAREDMTLALDACGLDLGGAHGAAYSIGVNSHWRLVAYAAPGEPVRLPIEGRVDAKGCVRKPLKLNEELYRLINDGAEFALAFPNYSLPLLVRFEGEHVVLELRPLGTPLPP</sequence>